<dbReference type="RefSeq" id="WP_208812206.1">
    <property type="nucleotide sequence ID" value="NZ_WVUH01000039.1"/>
</dbReference>
<reference evidence="1 2" key="1">
    <citation type="submission" date="2019-12" db="EMBL/GenBank/DDBJ databases">
        <title>Whole genome sequencing of endophytic Actinobacterium Micromonospora sp. MPMI6T.</title>
        <authorList>
            <person name="Evv R."/>
            <person name="Podile A.R."/>
        </authorList>
    </citation>
    <scope>NUCLEOTIDE SEQUENCE [LARGE SCALE GENOMIC DNA]</scope>
    <source>
        <strain evidence="1 2">MPMI6</strain>
    </source>
</reference>
<proteinExistence type="predicted"/>
<keyword evidence="2" id="KW-1185">Reference proteome</keyword>
<gene>
    <name evidence="1" type="ORF">GSF22_07430</name>
</gene>
<dbReference type="EMBL" id="WVUH01000039">
    <property type="protein sequence ID" value="MBO4205837.1"/>
    <property type="molecule type" value="Genomic_DNA"/>
</dbReference>
<organism evidence="1 2">
    <name type="scientific">Micromonospora echinofusca</name>
    <dbReference type="NCBI Taxonomy" id="47858"/>
    <lineage>
        <taxon>Bacteria</taxon>
        <taxon>Bacillati</taxon>
        <taxon>Actinomycetota</taxon>
        <taxon>Actinomycetes</taxon>
        <taxon>Micromonosporales</taxon>
        <taxon>Micromonosporaceae</taxon>
        <taxon>Micromonospora</taxon>
    </lineage>
</organism>
<dbReference type="Proteomes" id="UP000823521">
    <property type="component" value="Unassembled WGS sequence"/>
</dbReference>
<evidence type="ECO:0008006" key="3">
    <source>
        <dbReference type="Google" id="ProtNLM"/>
    </source>
</evidence>
<comment type="caution">
    <text evidence="1">The sequence shown here is derived from an EMBL/GenBank/DDBJ whole genome shotgun (WGS) entry which is preliminary data.</text>
</comment>
<name>A0ABS3VMV8_MICEH</name>
<protein>
    <recommendedName>
        <fullName evidence="3">Helix-turn-helix of DDE superfamily endonuclease</fullName>
    </recommendedName>
</protein>
<evidence type="ECO:0000313" key="2">
    <source>
        <dbReference type="Proteomes" id="UP000823521"/>
    </source>
</evidence>
<accession>A0ABS3VMV8</accession>
<sequence>MWFHKGEDKTTLGAGFGVSRATAYRHVAEAVRVLAAQTPTLHDALARVAVDDWSHVTLDGKLLNTDRLAETTVSVKGETIDAWHSG</sequence>
<evidence type="ECO:0000313" key="1">
    <source>
        <dbReference type="EMBL" id="MBO4205837.1"/>
    </source>
</evidence>